<accession>A0AAW1J8B8</accession>
<dbReference type="EMBL" id="JBDFQZ010000008">
    <property type="protein sequence ID" value="KAK9698335.1"/>
    <property type="molecule type" value="Genomic_DNA"/>
</dbReference>
<comment type="caution">
    <text evidence="2">The sequence shown here is derived from an EMBL/GenBank/DDBJ whole genome shotgun (WGS) entry which is preliminary data.</text>
</comment>
<dbReference type="Pfam" id="PF07059">
    <property type="entry name" value="EDR2_C"/>
    <property type="match status" value="1"/>
</dbReference>
<dbReference type="Proteomes" id="UP001443914">
    <property type="component" value="Unassembled WGS sequence"/>
</dbReference>
<evidence type="ECO:0000259" key="1">
    <source>
        <dbReference type="Pfam" id="PF07059"/>
    </source>
</evidence>
<sequence>MGGCYSTQRKPVVRRRKKLHYRFAKRRGGVPHFPAGATPKRISDAGSFVSDTFLHNIAMPERLASRRSEVSNSSIHRMHMQWQRSQFDAGVICQDEAWFDSVSILDSDSDEEFSSVLGDNITVVGNVMGNLPTSEVLHYETASRFMDNGCKYKEYRGGYMKIDGKNSDELCSTTKKLLDRSLGSFNYLDKTRDKSPKLKVGFPNLLPSVSFNDKNYQQKKSAVIRLSFKRRSCDGEESRASKRFMYRPRAGVLISRSVGETNERCWSELLPSKFHLRSENYFKDKKKCSAPDVCPYKPFGVDLFACQRKINHVAQHLEIPSVRVDGKFPPLLIVNIQVPSYPTSMFSGDCDGEGLSLVLYFKLSESFDKEVSHHFQDCLLRLIGDEVEKVKGFGKESVISYRERLKIIAGLVNPEDLSLSSTEKKLVLSYNEKPVLSRPQHSFYKGENYFEIDLDVHRFSYISRKGLESFRERLKNGIVDLGLTIQAQKAEELPEQMLCCIRLNKIDFVNRGQIPTLMPVDKSV</sequence>
<protein>
    <recommendedName>
        <fullName evidence="1">Protein ENHANCED DISEASE RESISTANCE 2 C-terminal domain-containing protein</fullName>
    </recommendedName>
</protein>
<proteinExistence type="predicted"/>
<gene>
    <name evidence="2" type="ORF">RND81_08G096800</name>
</gene>
<reference evidence="2 3" key="1">
    <citation type="submission" date="2024-03" db="EMBL/GenBank/DDBJ databases">
        <title>WGS assembly of Saponaria officinalis var. Norfolk2.</title>
        <authorList>
            <person name="Jenkins J."/>
            <person name="Shu S."/>
            <person name="Grimwood J."/>
            <person name="Barry K."/>
            <person name="Goodstein D."/>
            <person name="Schmutz J."/>
            <person name="Leebens-Mack J."/>
            <person name="Osbourn A."/>
        </authorList>
    </citation>
    <scope>NUCLEOTIDE SEQUENCE [LARGE SCALE GENOMIC DNA]</scope>
    <source>
        <strain evidence="3">cv. Norfolk2</strain>
        <strain evidence="2">JIC</strain>
        <tissue evidence="2">Leaf</tissue>
    </source>
</reference>
<dbReference type="AlphaFoldDB" id="A0AAW1J8B8"/>
<dbReference type="EMBL" id="JBDFQZ010000008">
    <property type="protein sequence ID" value="KAK9698337.1"/>
    <property type="molecule type" value="Genomic_DNA"/>
</dbReference>
<keyword evidence="3" id="KW-1185">Reference proteome</keyword>
<feature type="domain" description="Protein ENHANCED DISEASE RESISTANCE 2 C-terminal" evidence="1">
    <location>
        <begin position="266"/>
        <end position="507"/>
    </location>
</feature>
<dbReference type="EMBL" id="JBDFQZ010000008">
    <property type="protein sequence ID" value="KAK9698336.1"/>
    <property type="molecule type" value="Genomic_DNA"/>
</dbReference>
<dbReference type="EMBL" id="JBDFQZ010000008">
    <property type="protein sequence ID" value="KAK9698334.1"/>
    <property type="molecule type" value="Genomic_DNA"/>
</dbReference>
<evidence type="ECO:0000313" key="3">
    <source>
        <dbReference type="Proteomes" id="UP001443914"/>
    </source>
</evidence>
<organism evidence="2 3">
    <name type="scientific">Saponaria officinalis</name>
    <name type="common">Common soapwort</name>
    <name type="synonym">Lychnis saponaria</name>
    <dbReference type="NCBI Taxonomy" id="3572"/>
    <lineage>
        <taxon>Eukaryota</taxon>
        <taxon>Viridiplantae</taxon>
        <taxon>Streptophyta</taxon>
        <taxon>Embryophyta</taxon>
        <taxon>Tracheophyta</taxon>
        <taxon>Spermatophyta</taxon>
        <taxon>Magnoliopsida</taxon>
        <taxon>eudicotyledons</taxon>
        <taxon>Gunneridae</taxon>
        <taxon>Pentapetalae</taxon>
        <taxon>Caryophyllales</taxon>
        <taxon>Caryophyllaceae</taxon>
        <taxon>Caryophylleae</taxon>
        <taxon>Saponaria</taxon>
    </lineage>
</organism>
<dbReference type="InterPro" id="IPR009769">
    <property type="entry name" value="EDR2_C"/>
</dbReference>
<dbReference type="PANTHER" id="PTHR31558">
    <property type="entry name" value="CW14 PROTEIN"/>
    <property type="match status" value="1"/>
</dbReference>
<name>A0AAW1J8B8_SAPOF</name>
<evidence type="ECO:0000313" key="2">
    <source>
        <dbReference type="EMBL" id="KAK9698336.1"/>
    </source>
</evidence>
<dbReference type="PANTHER" id="PTHR31558:SF16">
    <property type="entry name" value="FAMILY PROTEIN, PUTATIVE (DUF1336)-RELATED"/>
    <property type="match status" value="1"/>
</dbReference>